<dbReference type="EMBL" id="CP000733">
    <property type="protein sequence ID" value="ABS78164.2"/>
    <property type="molecule type" value="Genomic_DNA"/>
</dbReference>
<accession>A9KEF7</accession>
<proteinExistence type="predicted"/>
<dbReference type="KEGG" id="cbd:CBUD_1639"/>
<dbReference type="Proteomes" id="UP000008555">
    <property type="component" value="Chromosome"/>
</dbReference>
<evidence type="ECO:0000313" key="1">
    <source>
        <dbReference type="EMBL" id="ABS78164.2"/>
    </source>
</evidence>
<evidence type="ECO:0000313" key="2">
    <source>
        <dbReference type="Proteomes" id="UP000008555"/>
    </source>
</evidence>
<sequence length="72" mass="8340">MVKTKNLKPVIPVQTHRRQLKHKTLMTVKLMLSFALFLSKLLDTTGPSHYPSAVKPEKLKPVVLPRGRLRYY</sequence>
<reference evidence="1 2" key="1">
    <citation type="journal article" date="2009" name="Infect. Immun.">
        <title>Comparative genomics reveal extensive transposon-mediated genomic plasticity and diversity among potential effector proteins within the genus Coxiella.</title>
        <authorList>
            <person name="Beare P.A."/>
            <person name="Unsworth N."/>
            <person name="Andoh M."/>
            <person name="Voth D.E."/>
            <person name="Omsland A."/>
            <person name="Gilk S.D."/>
            <person name="Williams K.P."/>
            <person name="Sobral B.W."/>
            <person name="Kupko J.J.III."/>
            <person name="Porcella S.F."/>
            <person name="Samuel J.E."/>
            <person name="Heinzen R.A."/>
        </authorList>
    </citation>
    <scope>NUCLEOTIDE SEQUENCE [LARGE SCALE GENOMIC DNA]</scope>
    <source>
        <strain evidence="1 2">Dugway 5J108-111</strain>
    </source>
</reference>
<name>A9KEF7_COXBN</name>
<protein>
    <submittedName>
        <fullName evidence="1">Uncharacterized protein</fullName>
    </submittedName>
</protein>
<dbReference type="AlphaFoldDB" id="A9KEF7"/>
<organism evidence="1 2">
    <name type="scientific">Coxiella burnetii (strain Dugway 5J108-111)</name>
    <dbReference type="NCBI Taxonomy" id="434922"/>
    <lineage>
        <taxon>Bacteria</taxon>
        <taxon>Pseudomonadati</taxon>
        <taxon>Pseudomonadota</taxon>
        <taxon>Gammaproteobacteria</taxon>
        <taxon>Legionellales</taxon>
        <taxon>Coxiellaceae</taxon>
        <taxon>Coxiella</taxon>
    </lineage>
</organism>
<gene>
    <name evidence="1" type="ordered locus">CBUD_1639</name>
</gene>
<dbReference type="HOGENOM" id="CLU_201699_0_0_6"/>